<evidence type="ECO:0000313" key="1">
    <source>
        <dbReference type="EMBL" id="SVA05731.1"/>
    </source>
</evidence>
<feature type="non-terminal residue" evidence="1">
    <location>
        <position position="29"/>
    </location>
</feature>
<accession>A0A381SQY2</accession>
<reference evidence="1" key="1">
    <citation type="submission" date="2018-05" db="EMBL/GenBank/DDBJ databases">
        <authorList>
            <person name="Lanie J.A."/>
            <person name="Ng W.-L."/>
            <person name="Kazmierczak K.M."/>
            <person name="Andrzejewski T.M."/>
            <person name="Davidsen T.M."/>
            <person name="Wayne K.J."/>
            <person name="Tettelin H."/>
            <person name="Glass J.I."/>
            <person name="Rusch D."/>
            <person name="Podicherti R."/>
            <person name="Tsui H.-C.T."/>
            <person name="Winkler M.E."/>
        </authorList>
    </citation>
    <scope>NUCLEOTIDE SEQUENCE</scope>
</reference>
<gene>
    <name evidence="1" type="ORF">METZ01_LOCUS58585</name>
</gene>
<organism evidence="1">
    <name type="scientific">marine metagenome</name>
    <dbReference type="NCBI Taxonomy" id="408172"/>
    <lineage>
        <taxon>unclassified sequences</taxon>
        <taxon>metagenomes</taxon>
        <taxon>ecological metagenomes</taxon>
    </lineage>
</organism>
<dbReference type="EMBL" id="UINC01003370">
    <property type="protein sequence ID" value="SVA05731.1"/>
    <property type="molecule type" value="Genomic_DNA"/>
</dbReference>
<sequence length="29" mass="3582">MTDFLRTPDKNFSGLEDFSYKPNYHEWKD</sequence>
<dbReference type="AlphaFoldDB" id="A0A381SQY2"/>
<protein>
    <submittedName>
        <fullName evidence="1">Uncharacterized protein</fullName>
    </submittedName>
</protein>
<name>A0A381SQY2_9ZZZZ</name>
<proteinExistence type="predicted"/>